<sequence>MESLNASAIDQEVQPVESVDHNDLEAAPEIGTIDVVNAMHSMTTVVAMDEDAPNNVPNIEREMKKIPRKMNLVIRQIAATTLVGVLTDATMHDGLNPIAAMGKLTLTCLHWTMTHE</sequence>
<reference evidence="2" key="1">
    <citation type="submission" date="2013-12" db="EMBL/GenBank/DDBJ databases">
        <title>The Genome Sequence of Aphanomyces invadans NJM9701.</title>
        <authorList>
            <consortium name="The Broad Institute Genomics Platform"/>
            <person name="Russ C."/>
            <person name="Tyler B."/>
            <person name="van West P."/>
            <person name="Dieguez-Uribeondo J."/>
            <person name="Young S.K."/>
            <person name="Zeng Q."/>
            <person name="Gargeya S."/>
            <person name="Fitzgerald M."/>
            <person name="Abouelleil A."/>
            <person name="Alvarado L."/>
            <person name="Chapman S.B."/>
            <person name="Gainer-Dewar J."/>
            <person name="Goldberg J."/>
            <person name="Griggs A."/>
            <person name="Gujja S."/>
            <person name="Hansen M."/>
            <person name="Howarth C."/>
            <person name="Imamovic A."/>
            <person name="Ireland A."/>
            <person name="Larimer J."/>
            <person name="McCowan C."/>
            <person name="Murphy C."/>
            <person name="Pearson M."/>
            <person name="Poon T.W."/>
            <person name="Priest M."/>
            <person name="Roberts A."/>
            <person name="Saif S."/>
            <person name="Shea T."/>
            <person name="Sykes S."/>
            <person name="Wortman J."/>
            <person name="Nusbaum C."/>
            <person name="Birren B."/>
        </authorList>
    </citation>
    <scope>NUCLEOTIDE SEQUENCE [LARGE SCALE GENOMIC DNA]</scope>
    <source>
        <strain evidence="2">NJM9701</strain>
    </source>
</reference>
<accession>A0A024UA60</accession>
<dbReference type="EMBL" id="KI913961">
    <property type="protein sequence ID" value="ETW02483.1"/>
    <property type="molecule type" value="Genomic_DNA"/>
</dbReference>
<gene>
    <name evidence="2" type="ORF">H310_05984</name>
</gene>
<name>A0A024UA60_9STRA</name>
<dbReference type="GeneID" id="20083034"/>
<evidence type="ECO:0000256" key="1">
    <source>
        <dbReference type="SAM" id="MobiDB-lite"/>
    </source>
</evidence>
<dbReference type="RefSeq" id="XP_008869088.1">
    <property type="nucleotide sequence ID" value="XM_008870866.1"/>
</dbReference>
<dbReference type="VEuPathDB" id="FungiDB:H310_05984"/>
<organism evidence="2">
    <name type="scientific">Aphanomyces invadans</name>
    <dbReference type="NCBI Taxonomy" id="157072"/>
    <lineage>
        <taxon>Eukaryota</taxon>
        <taxon>Sar</taxon>
        <taxon>Stramenopiles</taxon>
        <taxon>Oomycota</taxon>
        <taxon>Saprolegniomycetes</taxon>
        <taxon>Saprolegniales</taxon>
        <taxon>Verrucalvaceae</taxon>
        <taxon>Aphanomyces</taxon>
    </lineage>
</organism>
<feature type="region of interest" description="Disordered" evidence="1">
    <location>
        <begin position="1"/>
        <end position="23"/>
    </location>
</feature>
<dbReference type="AlphaFoldDB" id="A0A024UA60"/>
<protein>
    <submittedName>
        <fullName evidence="2">Uncharacterized protein</fullName>
    </submittedName>
</protein>
<evidence type="ECO:0000313" key="2">
    <source>
        <dbReference type="EMBL" id="ETW02483.1"/>
    </source>
</evidence>
<proteinExistence type="predicted"/>